<reference evidence="1 2" key="1">
    <citation type="submission" date="2016-05" db="EMBL/GenBank/DDBJ databases">
        <title>Draft Genome Sequences of Stenotrophomonas maltophilia Strains Sm32COP, Sm41DVV, Sm46PAILV, SmF3, SmF22, SmSOFb1 and SmCVFa1, Isolated from Different Manures, in France.</title>
        <authorList>
            <person name="Nazaret S."/>
            <person name="Bodilis J."/>
        </authorList>
    </citation>
    <scope>NUCLEOTIDE SEQUENCE [LARGE SCALE GENOMIC DNA]</scope>
    <source>
        <strain evidence="1 2">Sm41DVV</strain>
    </source>
</reference>
<sequence length="644" mass="70255">MGMNKAMVIIAVSRYMGAYGDLPGTVNSARRLQEWALQESYTVLYLGDDDETPEIAQDGITVDLLRRRIEQFLATNFIDRLVVYFAGHGAIASDVNEFWLLTNAGTDRREAIDVEALRRSLVEYNIGGSNQQARAGQLCLVGDACRVVDSDSLRLTGDSIVSKKGIARPLQVDRFLSCQQGQAAFHIDATGEAPAYCLFSDVLIDALSGNVAEAVEHDNHEFRPVVTNHRLADYLEFEVPRRAELLGEACCPTIDTQIRPPHNDYKRLQGLAPVSALPVAAGRYGPPADNRPGAEPPSRNALELAARRSQMRVAHMQFSLQMPLASRSGLERSVRPSWQRDGFVDRSRDDEALAVFCDHLPAAVAVGASSRVDTLSVAGMRAIRTSQFDGMPMLMPAGGDFLLLSSYPGVATAVLGEKPKQAVFYRPDTNEWQPGLNESGQGERRARRPLARADALATAFARDEEAFPHLAVLAGYLYEYSGRRDRVIQLAQRLARRGLDAGAGQPVLPFDLALLCADNIEWVQEGSRKVAFAALPAVEGERDGGGFKAVSPHIGWPGYSGLRGVPLWGTLPAHGSGWSLLRSADFYVPRDIRVIAEHIHGGATPRLFGKGVPVFLKAFNYRFVELGQGGGDDVLIDVPTEVLL</sequence>
<dbReference type="Gene3D" id="3.40.50.1460">
    <property type="match status" value="1"/>
</dbReference>
<comment type="caution">
    <text evidence="1">The sequence shown here is derived from an EMBL/GenBank/DDBJ whole genome shotgun (WGS) entry which is preliminary data.</text>
</comment>
<dbReference type="Proteomes" id="UP000092125">
    <property type="component" value="Unassembled WGS sequence"/>
</dbReference>
<dbReference type="EMBL" id="LYVI01000006">
    <property type="protein sequence ID" value="OBU61187.1"/>
    <property type="molecule type" value="Genomic_DNA"/>
</dbReference>
<evidence type="ECO:0000313" key="1">
    <source>
        <dbReference type="EMBL" id="OBU61187.1"/>
    </source>
</evidence>
<protein>
    <recommendedName>
        <fullName evidence="3">Caspase family protein</fullName>
    </recommendedName>
</protein>
<dbReference type="AlphaFoldDB" id="A0AAP7GRY2"/>
<accession>A0AAP7GRY2</accession>
<dbReference type="RefSeq" id="WP_196768751.1">
    <property type="nucleotide sequence ID" value="NZ_LYVI01000006.1"/>
</dbReference>
<evidence type="ECO:0000313" key="2">
    <source>
        <dbReference type="Proteomes" id="UP000092125"/>
    </source>
</evidence>
<proteinExistence type="predicted"/>
<organism evidence="1 2">
    <name type="scientific">Stenotrophomonas maltophilia</name>
    <name type="common">Pseudomonas maltophilia</name>
    <name type="synonym">Xanthomonas maltophilia</name>
    <dbReference type="NCBI Taxonomy" id="40324"/>
    <lineage>
        <taxon>Bacteria</taxon>
        <taxon>Pseudomonadati</taxon>
        <taxon>Pseudomonadota</taxon>
        <taxon>Gammaproteobacteria</taxon>
        <taxon>Lysobacterales</taxon>
        <taxon>Lysobacteraceae</taxon>
        <taxon>Stenotrophomonas</taxon>
        <taxon>Stenotrophomonas maltophilia group</taxon>
    </lineage>
</organism>
<name>A0AAP7GRY2_STEMA</name>
<gene>
    <name evidence="1" type="ORF">A9K56_10800</name>
</gene>
<evidence type="ECO:0008006" key="3">
    <source>
        <dbReference type="Google" id="ProtNLM"/>
    </source>
</evidence>